<dbReference type="Ensembl" id="ENSPPYT00000047192.1">
    <property type="protein sequence ID" value="ENSPPYP00000035641.1"/>
    <property type="gene ID" value="ENSPPYG00000016206.2"/>
</dbReference>
<dbReference type="PANTHER" id="PTHR36864">
    <property type="entry name" value="CANCER-ASSOCIATED GENE 1 PROTEIN"/>
    <property type="match status" value="1"/>
</dbReference>
<gene>
    <name evidence="4" type="primary">CAGE1</name>
</gene>
<evidence type="ECO:0000313" key="5">
    <source>
        <dbReference type="Proteomes" id="UP000001595"/>
    </source>
</evidence>
<evidence type="ECO:0000256" key="2">
    <source>
        <dbReference type="SAM" id="MobiDB-lite"/>
    </source>
</evidence>
<evidence type="ECO:0000313" key="4">
    <source>
        <dbReference type="Ensembl" id="ENSPPYP00000035641.1"/>
    </source>
</evidence>
<dbReference type="Proteomes" id="UP000001595">
    <property type="component" value="Chromosome 6"/>
</dbReference>
<evidence type="ECO:0000259" key="3">
    <source>
        <dbReference type="Pfam" id="PF15066"/>
    </source>
</evidence>
<sequence>MRDEQSCRNVIGSAGFTNKETKKQGLCAFFALGKQSKNFSDLTTIQAALFESQGKEAFHCSTVMNKDYQKFWSSPSDPVHFEVDTSHEKVESMSESDTMNVSNLSQGVTLSDSPICMETTSTTCDLPQNEIKNFERENEYESTLCEDAYGTLDNLLNDNNIENYSKNVLIQPVDTISISSLRQFETICKFHWVEAFDDEMTEKPEFQSQVYNYAKDNNIKQDSFKEENPMETSVSANTDQLGNEYFRQPPPRSPPLIHCSGETLKFTEKSLAKSIAKESALNPSQPPSFLYKTAVPSKEIQNYGEIPEMSVSYEKEVTAEGVERPEIISSWSSAGISWRSESCRENCEMPDREQSAESLQPVQEDMALNEVLQKLKHTNRKQEARIQELQCSNLYLEKRVKELQMKITKQQVFIDVINKLKENVEELIEDKYKIILEKNDTKKTLQNLEEVLANTQKHLQESRNDKEMLQLQFKKIKANYMRLQERYMTEMQQKNKSVSQYLEMDKTLSKKEEEVERLQQLKKELEKATASALDLLKREKETQEQEFLSLQEEFQKREKENLEERQKLKSRLEKLLTQVRNLQFMSENERTKNIKLQQQINEVKNENAKLKQQVARSKEQNYVPKFETAQLKDQLEEVLKSDITKDTKTTQSNLLPDCSLCEEESLNPADIKRASQLASKMHSLLVLMVGLLTCQDITNSDAEHFKESEKVSDIMLQKLKSLHLKKKNLDKELLKHKDRITTFRELIAKEKAFQDHAIKVIDCDSDEAKSIRDVPTFLGAKLDKYHSLNEELDFLITKLGHLLESKENHCSRLMEENDKYQRHLGNLIKKVTSYEEIIECADQRLAISHSQIAHLEERNKHLEDLIRKPREKARKPRSKSLENHPKSMTMLAYYLYIFIGYRLGAVAHTCNPSTLGSRGGWIT</sequence>
<reference evidence="4" key="2">
    <citation type="submission" date="2025-08" db="UniProtKB">
        <authorList>
            <consortium name="Ensembl"/>
        </authorList>
    </citation>
    <scope>IDENTIFICATION</scope>
</reference>
<evidence type="ECO:0000256" key="1">
    <source>
        <dbReference type="SAM" id="Coils"/>
    </source>
</evidence>
<keyword evidence="5" id="KW-1185">Reference proteome</keyword>
<dbReference type="OMA" id="SKFTLCE"/>
<protein>
    <submittedName>
        <fullName evidence="4">Cancer antigen 1</fullName>
    </submittedName>
</protein>
<accession>A0A8I5TUW7</accession>
<feature type="compositionally biased region" description="Basic residues" evidence="2">
    <location>
        <begin position="869"/>
        <end position="878"/>
    </location>
</feature>
<dbReference type="AlphaFoldDB" id="A0A8I5TUW7"/>
<reference evidence="4 5" key="1">
    <citation type="submission" date="2008-02" db="EMBL/GenBank/DDBJ databases">
        <title>A 6x draft sequence assembly of the Pongo pygmaeus abelii genome.</title>
        <authorList>
            <person name="Wilson R.K."/>
            <person name="Mardis E."/>
        </authorList>
    </citation>
    <scope>NUCLEOTIDE SEQUENCE [LARGE SCALE GENOMIC DNA]</scope>
</reference>
<reference evidence="4" key="3">
    <citation type="submission" date="2025-09" db="UniProtKB">
        <authorList>
            <consortium name="Ensembl"/>
        </authorList>
    </citation>
    <scope>IDENTIFICATION</scope>
</reference>
<dbReference type="Pfam" id="PF15066">
    <property type="entry name" value="CAGE1"/>
    <property type="match status" value="1"/>
</dbReference>
<name>A0A8I5TUW7_PONAB</name>
<dbReference type="InterPro" id="IPR029381">
    <property type="entry name" value="CAGE1_N"/>
</dbReference>
<organism evidence="4 5">
    <name type="scientific">Pongo abelii</name>
    <name type="common">Sumatran orangutan</name>
    <name type="synonym">Pongo pygmaeus abelii</name>
    <dbReference type="NCBI Taxonomy" id="9601"/>
    <lineage>
        <taxon>Eukaryota</taxon>
        <taxon>Metazoa</taxon>
        <taxon>Chordata</taxon>
        <taxon>Craniata</taxon>
        <taxon>Vertebrata</taxon>
        <taxon>Euteleostomi</taxon>
        <taxon>Mammalia</taxon>
        <taxon>Eutheria</taxon>
        <taxon>Euarchontoglires</taxon>
        <taxon>Primates</taxon>
        <taxon>Haplorrhini</taxon>
        <taxon>Catarrhini</taxon>
        <taxon>Hominidae</taxon>
        <taxon>Pongo</taxon>
    </lineage>
</organism>
<feature type="coiled-coil region" evidence="1">
    <location>
        <begin position="803"/>
        <end position="830"/>
    </location>
</feature>
<feature type="domain" description="Cancer-associated gene protein 1 N-terminal" evidence="3">
    <location>
        <begin position="292"/>
        <end position="580"/>
    </location>
</feature>
<keyword evidence="1" id="KW-0175">Coiled coil</keyword>
<dbReference type="PANTHER" id="PTHR36864:SF1">
    <property type="entry name" value="CANCER-ASSOCIATED GENE 1 PROTEIN"/>
    <property type="match status" value="1"/>
</dbReference>
<feature type="coiled-coil region" evidence="1">
    <location>
        <begin position="372"/>
        <end position="620"/>
    </location>
</feature>
<feature type="region of interest" description="Disordered" evidence="2">
    <location>
        <begin position="863"/>
        <end position="882"/>
    </location>
</feature>
<dbReference type="InterPro" id="IPR052686">
    <property type="entry name" value="CAGE1_homolog"/>
</dbReference>
<dbReference type="GeneTree" id="ENSGT00390000001805"/>
<proteinExistence type="predicted"/>